<accession>A0A8S3FWI7</accession>
<reference evidence="2" key="1">
    <citation type="submission" date="2021-02" db="EMBL/GenBank/DDBJ databases">
        <authorList>
            <person name="Nowell W R."/>
        </authorList>
    </citation>
    <scope>NUCLEOTIDE SEQUENCE</scope>
</reference>
<comment type="caution">
    <text evidence="2">The sequence shown here is derived from an EMBL/GenBank/DDBJ whole genome shotgun (WGS) entry which is preliminary data.</text>
</comment>
<name>A0A8S3FWI7_9BILA</name>
<evidence type="ECO:0000256" key="1">
    <source>
        <dbReference type="SAM" id="Coils"/>
    </source>
</evidence>
<dbReference type="Proteomes" id="UP000676336">
    <property type="component" value="Unassembled WGS sequence"/>
</dbReference>
<feature type="non-terminal residue" evidence="2">
    <location>
        <position position="1"/>
    </location>
</feature>
<feature type="coiled-coil region" evidence="1">
    <location>
        <begin position="3"/>
        <end position="35"/>
    </location>
</feature>
<evidence type="ECO:0000313" key="3">
    <source>
        <dbReference type="Proteomes" id="UP000676336"/>
    </source>
</evidence>
<sequence length="156" mass="19693">QRRERNQRRYERWQERLAQRREERYRREREEQEHETYLQQRSPGFDELMDEILGERELEEYYLQRMTPQERQEVWEQEHLNELQGNPARRAPGLPPDDTERHAIFIQDQLYWDQHDQAMRVYDMQNADYAEQCRRNEELLRQKEEWDDAAFRHQQS</sequence>
<keyword evidence="1" id="KW-0175">Coiled coil</keyword>
<dbReference type="EMBL" id="CAJOBI010275826">
    <property type="protein sequence ID" value="CAF5143776.1"/>
    <property type="molecule type" value="Genomic_DNA"/>
</dbReference>
<dbReference type="AlphaFoldDB" id="A0A8S3FWI7"/>
<proteinExistence type="predicted"/>
<gene>
    <name evidence="2" type="ORF">SMN809_LOCUS63527</name>
</gene>
<evidence type="ECO:0000313" key="2">
    <source>
        <dbReference type="EMBL" id="CAF5143776.1"/>
    </source>
</evidence>
<protein>
    <submittedName>
        <fullName evidence="2">Uncharacterized protein</fullName>
    </submittedName>
</protein>
<organism evidence="2 3">
    <name type="scientific">Rotaria magnacalcarata</name>
    <dbReference type="NCBI Taxonomy" id="392030"/>
    <lineage>
        <taxon>Eukaryota</taxon>
        <taxon>Metazoa</taxon>
        <taxon>Spiralia</taxon>
        <taxon>Gnathifera</taxon>
        <taxon>Rotifera</taxon>
        <taxon>Eurotatoria</taxon>
        <taxon>Bdelloidea</taxon>
        <taxon>Philodinida</taxon>
        <taxon>Philodinidae</taxon>
        <taxon>Rotaria</taxon>
    </lineage>
</organism>